<accession>A0A9Q0JRY9</accession>
<organism evidence="2 3">
    <name type="scientific">Protea cynaroides</name>
    <dbReference type="NCBI Taxonomy" id="273540"/>
    <lineage>
        <taxon>Eukaryota</taxon>
        <taxon>Viridiplantae</taxon>
        <taxon>Streptophyta</taxon>
        <taxon>Embryophyta</taxon>
        <taxon>Tracheophyta</taxon>
        <taxon>Spermatophyta</taxon>
        <taxon>Magnoliopsida</taxon>
        <taxon>Proteales</taxon>
        <taxon>Proteaceae</taxon>
        <taxon>Protea</taxon>
    </lineage>
</organism>
<protein>
    <submittedName>
        <fullName evidence="2">Uncharacterized protein</fullName>
    </submittedName>
</protein>
<sequence>MVEDEDKDISDTVNSLQKSNSSLTVNCCIGSGTCSIGCNHINCFKSFGWRCWRKQSPSPEAYMMNYTALEDDVVKSNEEFKESSKNTAIMKRKHSRPFSWQRRRKRRQLTS</sequence>
<name>A0A9Q0JRY9_9MAGN</name>
<proteinExistence type="predicted"/>
<dbReference type="EMBL" id="JAMYWD010001518">
    <property type="protein sequence ID" value="KAJ4942668.1"/>
    <property type="molecule type" value="Genomic_DNA"/>
</dbReference>
<evidence type="ECO:0000256" key="1">
    <source>
        <dbReference type="SAM" id="MobiDB-lite"/>
    </source>
</evidence>
<keyword evidence="3" id="KW-1185">Reference proteome</keyword>
<gene>
    <name evidence="2" type="ORF">NE237_005537</name>
</gene>
<comment type="caution">
    <text evidence="2">The sequence shown here is derived from an EMBL/GenBank/DDBJ whole genome shotgun (WGS) entry which is preliminary data.</text>
</comment>
<feature type="region of interest" description="Disordered" evidence="1">
    <location>
        <begin position="80"/>
        <end position="111"/>
    </location>
</feature>
<dbReference type="Proteomes" id="UP001141806">
    <property type="component" value="Unassembled WGS sequence"/>
</dbReference>
<evidence type="ECO:0000313" key="3">
    <source>
        <dbReference type="Proteomes" id="UP001141806"/>
    </source>
</evidence>
<evidence type="ECO:0000313" key="2">
    <source>
        <dbReference type="EMBL" id="KAJ4942668.1"/>
    </source>
</evidence>
<dbReference type="AlphaFoldDB" id="A0A9Q0JRY9"/>
<reference evidence="2" key="1">
    <citation type="journal article" date="2023" name="Plant J.">
        <title>The genome of the king protea, Protea cynaroides.</title>
        <authorList>
            <person name="Chang J."/>
            <person name="Duong T.A."/>
            <person name="Schoeman C."/>
            <person name="Ma X."/>
            <person name="Roodt D."/>
            <person name="Barker N."/>
            <person name="Li Z."/>
            <person name="Van de Peer Y."/>
            <person name="Mizrachi E."/>
        </authorList>
    </citation>
    <scope>NUCLEOTIDE SEQUENCE</scope>
    <source>
        <tissue evidence="2">Young leaves</tissue>
    </source>
</reference>
<feature type="compositionally biased region" description="Basic residues" evidence="1">
    <location>
        <begin position="90"/>
        <end position="111"/>
    </location>
</feature>